<feature type="signal peptide" evidence="1">
    <location>
        <begin position="1"/>
        <end position="23"/>
    </location>
</feature>
<accession>A0A5R8KB15</accession>
<dbReference type="Pfam" id="PF07589">
    <property type="entry name" value="PEP-CTERM"/>
    <property type="match status" value="1"/>
</dbReference>
<reference evidence="3 4" key="1">
    <citation type="submission" date="2019-05" db="EMBL/GenBank/DDBJ databases">
        <title>Verrucobacter flavum gen. nov., sp. nov. a new member of the family Verrucomicrobiaceae.</title>
        <authorList>
            <person name="Szuroczki S."/>
            <person name="Abbaszade G."/>
            <person name="Szabo A."/>
            <person name="Felfoldi T."/>
            <person name="Schumann P."/>
            <person name="Boka K."/>
            <person name="Keki Z."/>
            <person name="Toumi M."/>
            <person name="Toth E."/>
        </authorList>
    </citation>
    <scope>NUCLEOTIDE SEQUENCE [LARGE SCALE GENOMIC DNA]</scope>
    <source>
        <strain evidence="3 4">MG-N-17</strain>
    </source>
</reference>
<feature type="domain" description="Ice-binding protein C-terminal" evidence="2">
    <location>
        <begin position="267"/>
        <end position="291"/>
    </location>
</feature>
<keyword evidence="4" id="KW-1185">Reference proteome</keyword>
<evidence type="ECO:0000313" key="4">
    <source>
        <dbReference type="Proteomes" id="UP000306196"/>
    </source>
</evidence>
<dbReference type="AlphaFoldDB" id="A0A5R8KB15"/>
<gene>
    <name evidence="3" type="ORF">FEM03_17890</name>
</gene>
<organism evidence="3 4">
    <name type="scientific">Phragmitibacter flavus</name>
    <dbReference type="NCBI Taxonomy" id="2576071"/>
    <lineage>
        <taxon>Bacteria</taxon>
        <taxon>Pseudomonadati</taxon>
        <taxon>Verrucomicrobiota</taxon>
        <taxon>Verrucomicrobiia</taxon>
        <taxon>Verrucomicrobiales</taxon>
        <taxon>Verrucomicrobiaceae</taxon>
        <taxon>Phragmitibacter</taxon>
    </lineage>
</organism>
<dbReference type="Proteomes" id="UP000306196">
    <property type="component" value="Unassembled WGS sequence"/>
</dbReference>
<name>A0A5R8KB15_9BACT</name>
<feature type="chain" id="PRO_5024445954" evidence="1">
    <location>
        <begin position="24"/>
        <end position="294"/>
    </location>
</feature>
<dbReference type="EMBL" id="VAUV01000013">
    <property type="protein sequence ID" value="TLD69508.1"/>
    <property type="molecule type" value="Genomic_DNA"/>
</dbReference>
<sequence length="294" mass="31887">MKSLPFFSLVTTILIFSVLESDAQSQTIAQDDFSSNTLSGGSGWSNSWSHGTVVNGSLLFNGSGSQTTTRNFNGLSNVFTPRPGQNANGAFAGTYSIQFDIGFEINTAITGNFGFRMYQGQSNQGTSLLGVWKSDINNGSLTFGTSNNNNIIVPQSLLNDPMNGNQAFDVWNIGAAANSISRGIEYEFTYSIDVLHGQNPNQYRGDTYNVQVVRYDSGIATHTYISADLGWPTTGDLNIGNNLDNITFQNTNNKTNVFIDDLTVTSPVPEPSSSLLVLLSLTGFALIRRRRSPR</sequence>
<evidence type="ECO:0000313" key="3">
    <source>
        <dbReference type="EMBL" id="TLD69508.1"/>
    </source>
</evidence>
<keyword evidence="1" id="KW-0732">Signal</keyword>
<evidence type="ECO:0000256" key="1">
    <source>
        <dbReference type="SAM" id="SignalP"/>
    </source>
</evidence>
<proteinExistence type="predicted"/>
<protein>
    <submittedName>
        <fullName evidence="3">PEP-CTERM sorting domain-containing protein</fullName>
    </submittedName>
</protein>
<evidence type="ECO:0000259" key="2">
    <source>
        <dbReference type="Pfam" id="PF07589"/>
    </source>
</evidence>
<dbReference type="NCBIfam" id="TIGR02595">
    <property type="entry name" value="PEP_CTERM"/>
    <property type="match status" value="1"/>
</dbReference>
<dbReference type="InterPro" id="IPR013424">
    <property type="entry name" value="Ice-binding_C"/>
</dbReference>
<comment type="caution">
    <text evidence="3">The sequence shown here is derived from an EMBL/GenBank/DDBJ whole genome shotgun (WGS) entry which is preliminary data.</text>
</comment>